<feature type="transmembrane region" description="Helical" evidence="2">
    <location>
        <begin position="58"/>
        <end position="77"/>
    </location>
</feature>
<dbReference type="InterPro" id="IPR016833">
    <property type="entry name" value="Put_Na-Bile_cotransptr"/>
</dbReference>
<feature type="transmembrane region" description="Helical" evidence="2">
    <location>
        <begin position="20"/>
        <end position="43"/>
    </location>
</feature>
<dbReference type="GO" id="GO:0005886">
    <property type="term" value="C:plasma membrane"/>
    <property type="evidence" value="ECO:0007669"/>
    <property type="project" value="TreeGrafter"/>
</dbReference>
<feature type="transmembrane region" description="Helical" evidence="2">
    <location>
        <begin position="127"/>
        <end position="146"/>
    </location>
</feature>
<feature type="transmembrane region" description="Helical" evidence="2">
    <location>
        <begin position="242"/>
        <end position="263"/>
    </location>
</feature>
<name>A0A9P5AH38_9HYPO</name>
<gene>
    <name evidence="3" type="ORF">FBEOM_7504</name>
</gene>
<dbReference type="PANTHER" id="PTHR18640:SF5">
    <property type="entry name" value="SODIUM_BILE ACID COTRANSPORTER 7"/>
    <property type="match status" value="1"/>
</dbReference>
<feature type="region of interest" description="Disordered" evidence="1">
    <location>
        <begin position="394"/>
        <end position="429"/>
    </location>
</feature>
<feature type="transmembrane region" description="Helical" evidence="2">
    <location>
        <begin position="158"/>
        <end position="181"/>
    </location>
</feature>
<feature type="transmembrane region" description="Helical" evidence="2">
    <location>
        <begin position="89"/>
        <end position="115"/>
    </location>
</feature>
<keyword evidence="2" id="KW-0472">Membrane</keyword>
<accession>A0A9P5AH38</accession>
<feature type="transmembrane region" description="Helical" evidence="2">
    <location>
        <begin position="201"/>
        <end position="221"/>
    </location>
</feature>
<comment type="caution">
    <text evidence="3">The sequence shown here is derived from an EMBL/GenBank/DDBJ whole genome shotgun (WGS) entry which is preliminary data.</text>
</comment>
<dbReference type="Gene3D" id="1.20.1530.20">
    <property type="match status" value="1"/>
</dbReference>
<dbReference type="Proteomes" id="UP000730481">
    <property type="component" value="Unassembled WGS sequence"/>
</dbReference>
<dbReference type="EMBL" id="PVQB02000339">
    <property type="protein sequence ID" value="KAF4338601.1"/>
    <property type="molecule type" value="Genomic_DNA"/>
</dbReference>
<evidence type="ECO:0000256" key="1">
    <source>
        <dbReference type="SAM" id="MobiDB-lite"/>
    </source>
</evidence>
<evidence type="ECO:0000313" key="3">
    <source>
        <dbReference type="EMBL" id="KAF4338601.1"/>
    </source>
</evidence>
<evidence type="ECO:0000313" key="4">
    <source>
        <dbReference type="Proteomes" id="UP000730481"/>
    </source>
</evidence>
<dbReference type="PIRSF" id="PIRSF026166">
    <property type="entry name" value="UCP026166"/>
    <property type="match status" value="1"/>
</dbReference>
<reference evidence="3" key="1">
    <citation type="journal article" date="2017" name="Mycologia">
        <title>Fusarium algeriense, sp. nov., a novel toxigenic crown rot pathogen of durum wheat from Algeria is nested in the Fusarium burgessii species complex.</title>
        <authorList>
            <person name="Laraba I."/>
            <person name="Keddad A."/>
            <person name="Boureghda H."/>
            <person name="Abdallah N."/>
            <person name="Vaughan M.M."/>
            <person name="Proctor R.H."/>
            <person name="Busman M."/>
            <person name="O'Donnell K."/>
        </authorList>
    </citation>
    <scope>NUCLEOTIDE SEQUENCE</scope>
    <source>
        <strain evidence="3">NRRL 25174</strain>
    </source>
</reference>
<feature type="transmembrane region" description="Helical" evidence="2">
    <location>
        <begin position="356"/>
        <end position="380"/>
    </location>
</feature>
<keyword evidence="4" id="KW-1185">Reference proteome</keyword>
<feature type="transmembrane region" description="Helical" evidence="2">
    <location>
        <begin position="275"/>
        <end position="297"/>
    </location>
</feature>
<protein>
    <submittedName>
        <fullName evidence="3">Uncharacterized protein</fullName>
    </submittedName>
</protein>
<evidence type="ECO:0000256" key="2">
    <source>
        <dbReference type="SAM" id="Phobius"/>
    </source>
</evidence>
<reference evidence="3" key="2">
    <citation type="submission" date="2020-02" db="EMBL/GenBank/DDBJ databases">
        <title>Identification and distribution of gene clusters putatively required for synthesis of sphingolipid metabolism inhibitors in phylogenetically diverse species of the filamentous fungus Fusarium.</title>
        <authorList>
            <person name="Kim H.-S."/>
            <person name="Busman M."/>
            <person name="Brown D.W."/>
            <person name="Divon H."/>
            <person name="Uhlig S."/>
            <person name="Proctor R.H."/>
        </authorList>
    </citation>
    <scope>NUCLEOTIDE SEQUENCE</scope>
    <source>
        <strain evidence="3">NRRL 25174</strain>
    </source>
</reference>
<dbReference type="PANTHER" id="PTHR18640">
    <property type="entry name" value="SOLUTE CARRIER FAMILY 10 MEMBER 7"/>
    <property type="match status" value="1"/>
</dbReference>
<feature type="transmembrane region" description="Helical" evidence="2">
    <location>
        <begin position="324"/>
        <end position="344"/>
    </location>
</feature>
<keyword evidence="2" id="KW-0812">Transmembrane</keyword>
<keyword evidence="2" id="KW-1133">Transmembrane helix</keyword>
<organism evidence="3 4">
    <name type="scientific">Fusarium beomiforme</name>
    <dbReference type="NCBI Taxonomy" id="44412"/>
    <lineage>
        <taxon>Eukaryota</taxon>
        <taxon>Fungi</taxon>
        <taxon>Dikarya</taxon>
        <taxon>Ascomycota</taxon>
        <taxon>Pezizomycotina</taxon>
        <taxon>Sordariomycetes</taxon>
        <taxon>Hypocreomycetidae</taxon>
        <taxon>Hypocreales</taxon>
        <taxon>Nectriaceae</taxon>
        <taxon>Fusarium</taxon>
        <taxon>Fusarium burgessii species complex</taxon>
    </lineage>
</organism>
<sequence>MSIEEKQKPPIGAVGWLKKVFKLILAQYLVIGFATACVLGYFFPSVAQHGGVIRSEYSILYGAVAFIFLVSGLQLSPEKLRKNATNWRLHFLVHGISFAVIPAIVLAIFHISIAAGALKSQTPSPPILIGLLTTACLPTTIASNVVMTRASGGDEAAAIISVVIGNVVGSFLSPLLIYGLFPTGHPESFDSWRPAGPSTLGHMYADVAKQLCLSVVLPLVVGQAIRWRWEDRTVKVLNTLKLAKVSTLCLVLLVWTTFSGAFGTGALKDLSTSNVLFLVFINVALYALFTAICFFLARPPESFVKVVSSSWLRHIFKKMSKEQTIAVCFCGAAKTTSLGIPLASSMWARADDLTRAYIQIPVLLYTIEQVFMAQGLVYVFRYYMRLGKKDHMSQETGQLTSEEQRSIEGQMQPHDLPRQAINEDVEQKG</sequence>
<proteinExistence type="predicted"/>
<dbReference type="Pfam" id="PF13593">
    <property type="entry name" value="SBF_like"/>
    <property type="match status" value="1"/>
</dbReference>
<dbReference type="InterPro" id="IPR038770">
    <property type="entry name" value="Na+/solute_symporter_sf"/>
</dbReference>
<dbReference type="AlphaFoldDB" id="A0A9P5AH38"/>
<dbReference type="OrthoDB" id="188035at2759"/>